<evidence type="ECO:0000313" key="11">
    <source>
        <dbReference type="Proteomes" id="UP000180235"/>
    </source>
</evidence>
<dbReference type="PANTHER" id="PTHR43486:SF1">
    <property type="entry name" value="LIPID II FLIPPASE MURJ-RELATED"/>
    <property type="match status" value="1"/>
</dbReference>
<dbReference type="CDD" id="cd13123">
    <property type="entry name" value="MATE_MurJ_like"/>
    <property type="match status" value="1"/>
</dbReference>
<keyword evidence="8 9" id="KW-0961">Cell wall biogenesis/degradation</keyword>
<dbReference type="GO" id="GO:0008360">
    <property type="term" value="P:regulation of cell shape"/>
    <property type="evidence" value="ECO:0007669"/>
    <property type="project" value="UniProtKB-UniRule"/>
</dbReference>
<comment type="function">
    <text evidence="8 9">Involved in peptidoglycan biosynthesis. Transports lipid-linked peptidoglycan precursors from the inner to the outer leaflet of the cytoplasmic membrane.</text>
</comment>
<feature type="transmembrane region" description="Helical" evidence="8">
    <location>
        <begin position="197"/>
        <end position="218"/>
    </location>
</feature>
<feature type="transmembrane region" description="Helical" evidence="8">
    <location>
        <begin position="161"/>
        <end position="185"/>
    </location>
</feature>
<evidence type="ECO:0000313" key="10">
    <source>
        <dbReference type="EMBL" id="APB33632.1"/>
    </source>
</evidence>
<feature type="transmembrane region" description="Helical" evidence="8">
    <location>
        <begin position="399"/>
        <end position="417"/>
    </location>
</feature>
<dbReference type="UniPathway" id="UPA00219"/>
<protein>
    <recommendedName>
        <fullName evidence="8">Probable lipid II flippase MurJ</fullName>
    </recommendedName>
</protein>
<feature type="transmembrane region" description="Helical" evidence="8">
    <location>
        <begin position="136"/>
        <end position="154"/>
    </location>
</feature>
<feature type="transmembrane region" description="Helical" evidence="8">
    <location>
        <begin position="362"/>
        <end position="379"/>
    </location>
</feature>
<dbReference type="GO" id="GO:0005886">
    <property type="term" value="C:plasma membrane"/>
    <property type="evidence" value="ECO:0007669"/>
    <property type="project" value="UniProtKB-SubCell"/>
</dbReference>
<evidence type="ECO:0000256" key="7">
    <source>
        <dbReference type="ARBA" id="ARBA00023136"/>
    </source>
</evidence>
<accession>A0A1J0ACJ1</accession>
<dbReference type="PANTHER" id="PTHR43486">
    <property type="entry name" value="LIPID II FLIPPASE MURJ-RELATED"/>
    <property type="match status" value="1"/>
</dbReference>
<organism evidence="10 11">
    <name type="scientific">Gloeomargarita lithophora Alchichica-D10</name>
    <dbReference type="NCBI Taxonomy" id="1188229"/>
    <lineage>
        <taxon>Bacteria</taxon>
        <taxon>Bacillati</taxon>
        <taxon>Cyanobacteriota</taxon>
        <taxon>Cyanophyceae</taxon>
        <taxon>Gloeomargaritales</taxon>
        <taxon>Gloeomargaritaceae</taxon>
        <taxon>Gloeomargarita</taxon>
    </lineage>
</organism>
<evidence type="ECO:0000256" key="1">
    <source>
        <dbReference type="ARBA" id="ARBA00004651"/>
    </source>
</evidence>
<dbReference type="STRING" id="1188229.GlitD10_1311"/>
<dbReference type="GO" id="GO:0015648">
    <property type="term" value="F:lipid-linked peptidoglycan transporter activity"/>
    <property type="evidence" value="ECO:0007669"/>
    <property type="project" value="UniProtKB-UniRule"/>
</dbReference>
<dbReference type="NCBIfam" id="TIGR01695">
    <property type="entry name" value="murJ_mviN"/>
    <property type="match status" value="1"/>
</dbReference>
<dbReference type="AlphaFoldDB" id="A0A1J0ACJ1"/>
<dbReference type="EMBL" id="CP017675">
    <property type="protein sequence ID" value="APB33632.1"/>
    <property type="molecule type" value="Genomic_DNA"/>
</dbReference>
<proteinExistence type="inferred from homology"/>
<dbReference type="Pfam" id="PF03023">
    <property type="entry name" value="MurJ"/>
    <property type="match status" value="1"/>
</dbReference>
<feature type="transmembrane region" description="Helical" evidence="8">
    <location>
        <begin position="482"/>
        <end position="505"/>
    </location>
</feature>
<keyword evidence="5 8" id="KW-0573">Peptidoglycan synthesis</keyword>
<dbReference type="Proteomes" id="UP000180235">
    <property type="component" value="Chromosome"/>
</dbReference>
<comment type="similarity">
    <text evidence="8 9">Belongs to the MurJ/MviN family.</text>
</comment>
<dbReference type="GO" id="GO:0071555">
    <property type="term" value="P:cell wall organization"/>
    <property type="evidence" value="ECO:0007669"/>
    <property type="project" value="UniProtKB-UniRule"/>
</dbReference>
<comment type="pathway">
    <text evidence="8">Cell wall biogenesis; peptidoglycan biosynthesis.</text>
</comment>
<reference evidence="10 11" key="1">
    <citation type="submission" date="2016-10" db="EMBL/GenBank/DDBJ databases">
        <title>Description of Gloeomargarita lithophora gen. nov., sp. nov., a thylakoid-bearing basal-branching cyanobacterium with intracellular carbonates, and proposal for Gloeomargaritales ord. nov.</title>
        <authorList>
            <person name="Moreira D."/>
            <person name="Tavera R."/>
            <person name="Benzerara K."/>
            <person name="Skouri-Panet F."/>
            <person name="Couradeau E."/>
            <person name="Gerard E."/>
            <person name="Loussert C."/>
            <person name="Novelo E."/>
            <person name="Zivanovic Y."/>
            <person name="Lopez-Garcia P."/>
        </authorList>
    </citation>
    <scope>NUCLEOTIDE SEQUENCE [LARGE SCALE GENOMIC DNA]</scope>
    <source>
        <strain evidence="10 11">D10</strain>
    </source>
</reference>
<keyword evidence="6 8" id="KW-1133">Transmembrane helix</keyword>
<feature type="transmembrane region" description="Helical" evidence="8">
    <location>
        <begin position="239"/>
        <end position="263"/>
    </location>
</feature>
<feature type="transmembrane region" description="Helical" evidence="8">
    <location>
        <begin position="47"/>
        <end position="68"/>
    </location>
</feature>
<evidence type="ECO:0000256" key="6">
    <source>
        <dbReference type="ARBA" id="ARBA00022989"/>
    </source>
</evidence>
<dbReference type="GO" id="GO:0009252">
    <property type="term" value="P:peptidoglycan biosynthetic process"/>
    <property type="evidence" value="ECO:0007669"/>
    <property type="project" value="UniProtKB-UniRule"/>
</dbReference>
<keyword evidence="11" id="KW-1185">Reference proteome</keyword>
<feature type="transmembrane region" description="Helical" evidence="8">
    <location>
        <begin position="423"/>
        <end position="442"/>
    </location>
</feature>
<dbReference type="OrthoDB" id="9804143at2"/>
<keyword evidence="8 9" id="KW-0813">Transport</keyword>
<dbReference type="InterPro" id="IPR004268">
    <property type="entry name" value="MurJ"/>
</dbReference>
<dbReference type="HAMAP" id="MF_02078">
    <property type="entry name" value="MurJ_MviN"/>
    <property type="match status" value="1"/>
</dbReference>
<feature type="transmembrane region" description="Helical" evidence="8">
    <location>
        <begin position="283"/>
        <end position="303"/>
    </location>
</feature>
<sequence>MTRSLARIAGLVAVATFLSKLLGLFREQAIAAAFGVGAVADAYSYAYVIPGFLLILLGGINGPFHSAIVSVVSKYEEHEAAVIVETVLTWVTVFLLVLSIGMVLGAEPLMQLVAPGLSQSTAGQATQSIAVAQLRILAPLAVLAGWIGIGFGVLTARDQYWLPAISPIFSSVSVLAGLGGAWLWLGNRLWQTDFALLGGQVLAGSILAGAVGQWLVQLRPQAKMGIRWGRLRWNWRHPGVQSVLNVLLPATFASGMLHINVYVDLQFASYIPQAAAALGYANLLVQAPLGILSNMILVPYLPVFSRLTDPQDWPELTQRIRQSLVLVALVMVPLGVLLAVLALPVVRVVYERYAFDGEASRLVGGILAAYGIGMFVYLGRDVLVRVFYALGDGETPFRLSLLGIGLNAGLNWVFVRAMGAPGLALATAGVNLVTFIGLFILLQYKLQILPWRNWLGVLAQITGASGVAGAVAWGLWHWGAGVLGTLLGLVVAGSAGLLVFAGIIMRCGIPETGLLADKILARWPGRR</sequence>
<keyword evidence="3 8" id="KW-0812">Transmembrane</keyword>
<evidence type="ECO:0000256" key="4">
    <source>
        <dbReference type="ARBA" id="ARBA00022960"/>
    </source>
</evidence>
<name>A0A1J0ACJ1_9CYAN</name>
<evidence type="ECO:0000256" key="8">
    <source>
        <dbReference type="HAMAP-Rule" id="MF_02078"/>
    </source>
</evidence>
<keyword evidence="2 8" id="KW-1003">Cell membrane</keyword>
<comment type="subcellular location">
    <subcellularLocation>
        <location evidence="1 8">Cell membrane</location>
        <topology evidence="1 8">Multi-pass membrane protein</topology>
    </subcellularLocation>
</comment>
<evidence type="ECO:0000256" key="9">
    <source>
        <dbReference type="PIRNR" id="PIRNR002869"/>
    </source>
</evidence>
<evidence type="ECO:0000256" key="5">
    <source>
        <dbReference type="ARBA" id="ARBA00022984"/>
    </source>
</evidence>
<evidence type="ECO:0000256" key="2">
    <source>
        <dbReference type="ARBA" id="ARBA00022475"/>
    </source>
</evidence>
<keyword evidence="4 8" id="KW-0133">Cell shape</keyword>
<dbReference type="PRINTS" id="PR01806">
    <property type="entry name" value="VIRFACTRMVIN"/>
</dbReference>
<keyword evidence="7 8" id="KW-0472">Membrane</keyword>
<feature type="transmembrane region" description="Helical" evidence="8">
    <location>
        <begin position="324"/>
        <end position="350"/>
    </location>
</feature>
<feature type="transmembrane region" description="Helical" evidence="8">
    <location>
        <begin position="454"/>
        <end position="476"/>
    </location>
</feature>
<gene>
    <name evidence="10" type="primary">mviN</name>
    <name evidence="8" type="synonym">murJ</name>
    <name evidence="10" type="ORF">GlitD10_1311</name>
</gene>
<dbReference type="PIRSF" id="PIRSF002869">
    <property type="entry name" value="MviN"/>
    <property type="match status" value="1"/>
</dbReference>
<dbReference type="KEGG" id="glt:GlitD10_1311"/>
<evidence type="ECO:0000256" key="3">
    <source>
        <dbReference type="ARBA" id="ARBA00022692"/>
    </source>
</evidence>
<feature type="transmembrane region" description="Helical" evidence="8">
    <location>
        <begin position="80"/>
        <end position="104"/>
    </location>
</feature>
<dbReference type="RefSeq" id="WP_071454189.1">
    <property type="nucleotide sequence ID" value="NZ_CP017675.1"/>
</dbReference>